<accession>A0A0R3Q9Q7</accession>
<reference evidence="1" key="1">
    <citation type="submission" date="2017-02" db="UniProtKB">
        <authorList>
            <consortium name="WormBaseParasite"/>
        </authorList>
    </citation>
    <scope>IDENTIFICATION</scope>
</reference>
<organism evidence="1">
    <name type="scientific">Brugia timori</name>
    <dbReference type="NCBI Taxonomy" id="42155"/>
    <lineage>
        <taxon>Eukaryota</taxon>
        <taxon>Metazoa</taxon>
        <taxon>Ecdysozoa</taxon>
        <taxon>Nematoda</taxon>
        <taxon>Chromadorea</taxon>
        <taxon>Rhabditida</taxon>
        <taxon>Spirurina</taxon>
        <taxon>Spiruromorpha</taxon>
        <taxon>Filarioidea</taxon>
        <taxon>Onchocercidae</taxon>
        <taxon>Brugia</taxon>
    </lineage>
</organism>
<protein>
    <submittedName>
        <fullName evidence="1">Uncharacterized protein</fullName>
    </submittedName>
</protein>
<name>A0A0R3Q9Q7_9BILA</name>
<evidence type="ECO:0000313" key="1">
    <source>
        <dbReference type="WBParaSite" id="BTMF_0000306801-mRNA-1"/>
    </source>
</evidence>
<sequence>LRSNEVLYKPNCTLLQPNLAISPRHRHGNTLQQISDCPAINPSLGQQVFHG</sequence>
<dbReference type="WBParaSite" id="BTMF_0000306801-mRNA-1">
    <property type="protein sequence ID" value="BTMF_0000306801-mRNA-1"/>
    <property type="gene ID" value="BTMF_0000306801"/>
</dbReference>
<dbReference type="AlphaFoldDB" id="A0A0R3Q9Q7"/>
<proteinExistence type="predicted"/>